<accession>A0ABX0B5K5</accession>
<protein>
    <submittedName>
        <fullName evidence="1">DUF4158 domain-containing protein</fullName>
    </submittedName>
</protein>
<evidence type="ECO:0000313" key="1">
    <source>
        <dbReference type="EMBL" id="NDL27004.1"/>
    </source>
</evidence>
<comment type="caution">
    <text evidence="1">The sequence shown here is derived from an EMBL/GenBank/DDBJ whole genome shotgun (WGS) entry which is preliminary data.</text>
</comment>
<keyword evidence="2" id="KW-1185">Reference proteome</keyword>
<evidence type="ECO:0000313" key="2">
    <source>
        <dbReference type="Proteomes" id="UP000470051"/>
    </source>
</evidence>
<dbReference type="EMBL" id="WSFE01000031">
    <property type="protein sequence ID" value="NDL27004.1"/>
    <property type="molecule type" value="Genomic_DNA"/>
</dbReference>
<proteinExistence type="predicted"/>
<reference evidence="1 2" key="1">
    <citation type="submission" date="2019-12" db="EMBL/GenBank/DDBJ databases">
        <title>Engineering Photorhabdus to improve their lethality against agricultural pests.</title>
        <authorList>
            <person name="Machado R.A.R."/>
        </authorList>
    </citation>
    <scope>NUCLEOTIDE SEQUENCE [LARGE SCALE GENOMIC DNA]</scope>
    <source>
        <strain evidence="1 2">M-HU2</strain>
    </source>
</reference>
<gene>
    <name evidence="1" type="ORF">GPY42_18175</name>
</gene>
<organism evidence="1 2">
    <name type="scientific">Photorhabdus kayaii</name>
    <dbReference type="NCBI Taxonomy" id="230088"/>
    <lineage>
        <taxon>Bacteria</taxon>
        <taxon>Pseudomonadati</taxon>
        <taxon>Pseudomonadota</taxon>
        <taxon>Gammaproteobacteria</taxon>
        <taxon>Enterobacterales</taxon>
        <taxon>Morganellaceae</taxon>
        <taxon>Photorhabdus</taxon>
    </lineage>
</organism>
<name>A0ABX0B5K5_9GAMM</name>
<dbReference type="Proteomes" id="UP000470051">
    <property type="component" value="Unassembled WGS sequence"/>
</dbReference>
<sequence length="134" mass="15463">MMTHHIDQTANKSKRLSALTDAKQFALYALPDFDECLQLEFLSLSARELEPTTNRSGLYSQIYCVLQSGYFKVKHAFFCFAKCPDTTLSKCLRPFQLTFDTDKKPVGLHVIFRRIKVNVLYSIAFEGRVLVYPR</sequence>